<feature type="transmembrane region" description="Helical" evidence="1">
    <location>
        <begin position="33"/>
        <end position="53"/>
    </location>
</feature>
<name>A0A8E6EV61_9BACT</name>
<sequence>MIYQGIESLRPVTGIERVSTVERAESGLSDWEILRFLALGLVVILITVFLVRARWRKIQLRSRQSAREDFESRKRRILQVTDPQISDWLELDRLCRVYLSEQFAIPSATLSASEILERLSSLHPEMNLKPILLPGEAVRYSPSAIQNLTREDWLQASSAFEELTAHQNAKL</sequence>
<dbReference type="Proteomes" id="UP000676194">
    <property type="component" value="Chromosome"/>
</dbReference>
<accession>A0A8E6EV61</accession>
<protein>
    <recommendedName>
        <fullName evidence="4">DUF4381 domain-containing protein</fullName>
    </recommendedName>
</protein>
<dbReference type="RefSeq" id="WP_213497133.1">
    <property type="nucleotide sequence ID" value="NZ_CP074694.1"/>
</dbReference>
<evidence type="ECO:0000313" key="2">
    <source>
        <dbReference type="EMBL" id="QVL32305.1"/>
    </source>
</evidence>
<dbReference type="KEGG" id="tsph:KIH39_26320"/>
<evidence type="ECO:0000256" key="1">
    <source>
        <dbReference type="SAM" id="Phobius"/>
    </source>
</evidence>
<organism evidence="2 3">
    <name type="scientific">Telmatocola sphagniphila</name>
    <dbReference type="NCBI Taxonomy" id="1123043"/>
    <lineage>
        <taxon>Bacteria</taxon>
        <taxon>Pseudomonadati</taxon>
        <taxon>Planctomycetota</taxon>
        <taxon>Planctomycetia</taxon>
        <taxon>Gemmatales</taxon>
        <taxon>Gemmataceae</taxon>
    </lineage>
</organism>
<keyword evidence="3" id="KW-1185">Reference proteome</keyword>
<evidence type="ECO:0000313" key="3">
    <source>
        <dbReference type="Proteomes" id="UP000676194"/>
    </source>
</evidence>
<proteinExistence type="predicted"/>
<keyword evidence="1" id="KW-1133">Transmembrane helix</keyword>
<gene>
    <name evidence="2" type="ORF">KIH39_26320</name>
</gene>
<keyword evidence="1" id="KW-0472">Membrane</keyword>
<dbReference type="EMBL" id="CP074694">
    <property type="protein sequence ID" value="QVL32305.1"/>
    <property type="molecule type" value="Genomic_DNA"/>
</dbReference>
<evidence type="ECO:0008006" key="4">
    <source>
        <dbReference type="Google" id="ProtNLM"/>
    </source>
</evidence>
<dbReference type="AlphaFoldDB" id="A0A8E6EV61"/>
<keyword evidence="1" id="KW-0812">Transmembrane</keyword>
<reference evidence="2" key="1">
    <citation type="submission" date="2021-05" db="EMBL/GenBank/DDBJ databases">
        <title>Complete genome sequence of the cellulolytic planctomycete Telmatocola sphagniphila SP2T and characterization of the first cellulase from planctomycetes.</title>
        <authorList>
            <person name="Rakitin A.L."/>
            <person name="Beletsky A.V."/>
            <person name="Naumoff D.G."/>
            <person name="Kulichevskaya I.S."/>
            <person name="Mardanov A.V."/>
            <person name="Ravin N.V."/>
            <person name="Dedysh S.N."/>
        </authorList>
    </citation>
    <scope>NUCLEOTIDE SEQUENCE</scope>
    <source>
        <strain evidence="2">SP2T</strain>
    </source>
</reference>